<sequence>MPKKYIYSFSEGWLEEIVKSTQQQKSQGLKPILSHLLQSLLNSIMLKERESFLKSHPENSSNGFYHRNLYLSFGNLNLKSLVSNSETPSDPSSFLPWKCVNKDYKELLIAMLVNGYSKAQIQRTLKKLGLPPGFSLTLFRKNSASTALNHLNQIGLLSSLMPTGLKLKTLRQKLCTKPPYS</sequence>
<reference evidence="1" key="1">
    <citation type="journal article" date="2020" name="mSystems">
        <title>Genome- and Community-Level Interaction Insights into Carbon Utilization and Element Cycling Functions of Hydrothermarchaeota in Hydrothermal Sediment.</title>
        <authorList>
            <person name="Zhou Z."/>
            <person name="Liu Y."/>
            <person name="Xu W."/>
            <person name="Pan J."/>
            <person name="Luo Z.H."/>
            <person name="Li M."/>
        </authorList>
    </citation>
    <scope>NUCLEOTIDE SEQUENCE [LARGE SCALE GENOMIC DNA]</scope>
    <source>
        <strain evidence="1">HyVt-233</strain>
    </source>
</reference>
<dbReference type="AlphaFoldDB" id="A0A7C0U344"/>
<name>A0A7C0U344_DESA2</name>
<evidence type="ECO:0000313" key="1">
    <source>
        <dbReference type="EMBL" id="HDD44442.1"/>
    </source>
</evidence>
<dbReference type="Proteomes" id="UP000886289">
    <property type="component" value="Unassembled WGS sequence"/>
</dbReference>
<organism evidence="1">
    <name type="scientific">Desulfofervidus auxilii</name>
    <dbReference type="NCBI Taxonomy" id="1621989"/>
    <lineage>
        <taxon>Bacteria</taxon>
        <taxon>Pseudomonadati</taxon>
        <taxon>Thermodesulfobacteriota</taxon>
        <taxon>Candidatus Desulfofervidia</taxon>
        <taxon>Candidatus Desulfofervidales</taxon>
        <taxon>Candidatus Desulfofervidaceae</taxon>
        <taxon>Candidatus Desulfofervidus</taxon>
    </lineage>
</organism>
<accession>A0A7C0U344</accession>
<gene>
    <name evidence="1" type="ORF">ENG63_06245</name>
</gene>
<comment type="caution">
    <text evidence="1">The sequence shown here is derived from an EMBL/GenBank/DDBJ whole genome shotgun (WGS) entry which is preliminary data.</text>
</comment>
<dbReference type="EMBL" id="DRBS01000240">
    <property type="protein sequence ID" value="HDD44442.1"/>
    <property type="molecule type" value="Genomic_DNA"/>
</dbReference>
<protein>
    <submittedName>
        <fullName evidence="1">Uncharacterized protein</fullName>
    </submittedName>
</protein>
<proteinExistence type="predicted"/>